<protein>
    <submittedName>
        <fullName evidence="1">Uncharacterized protein</fullName>
    </submittedName>
</protein>
<name>A0A8H6K6Q8_9PEZI</name>
<accession>A0A8H6K6Q8</accession>
<gene>
    <name evidence="1" type="ORF">CPLU01_09895</name>
</gene>
<keyword evidence="2" id="KW-1185">Reference proteome</keyword>
<dbReference type="Proteomes" id="UP000654918">
    <property type="component" value="Unassembled WGS sequence"/>
</dbReference>
<reference evidence="1" key="1">
    <citation type="journal article" date="2020" name="Phytopathology">
        <title>Genome Sequence Resources of Colletotrichum truncatum, C. plurivorum, C. musicola, and C. sojae: Four Species Pathogenic to Soybean (Glycine max).</title>
        <authorList>
            <person name="Rogerio F."/>
            <person name="Boufleur T.R."/>
            <person name="Ciampi-Guillardi M."/>
            <person name="Sukno S.A."/>
            <person name="Thon M.R."/>
            <person name="Massola Junior N.S."/>
            <person name="Baroncelli R."/>
        </authorList>
    </citation>
    <scope>NUCLEOTIDE SEQUENCE</scope>
    <source>
        <strain evidence="1">LFN00145</strain>
    </source>
</reference>
<evidence type="ECO:0000313" key="1">
    <source>
        <dbReference type="EMBL" id="KAF6826062.1"/>
    </source>
</evidence>
<comment type="caution">
    <text evidence="1">The sequence shown here is derived from an EMBL/GenBank/DDBJ whole genome shotgun (WGS) entry which is preliminary data.</text>
</comment>
<organism evidence="1 2">
    <name type="scientific">Colletotrichum plurivorum</name>
    <dbReference type="NCBI Taxonomy" id="2175906"/>
    <lineage>
        <taxon>Eukaryota</taxon>
        <taxon>Fungi</taxon>
        <taxon>Dikarya</taxon>
        <taxon>Ascomycota</taxon>
        <taxon>Pezizomycotina</taxon>
        <taxon>Sordariomycetes</taxon>
        <taxon>Hypocreomycetidae</taxon>
        <taxon>Glomerellales</taxon>
        <taxon>Glomerellaceae</taxon>
        <taxon>Colletotrichum</taxon>
        <taxon>Colletotrichum orchidearum species complex</taxon>
    </lineage>
</organism>
<dbReference type="AlphaFoldDB" id="A0A8H6K6Q8"/>
<sequence length="74" mass="7863">MFTDNPLGTLAHLARDLNQVPVVLRAPAQGNIEAAHLTRHEQRTHAASSESRGAQLDLRVCGLPDSVPVGVTGQ</sequence>
<proteinExistence type="predicted"/>
<evidence type="ECO:0000313" key="2">
    <source>
        <dbReference type="Proteomes" id="UP000654918"/>
    </source>
</evidence>
<dbReference type="EMBL" id="WIGO01000161">
    <property type="protein sequence ID" value="KAF6826062.1"/>
    <property type="molecule type" value="Genomic_DNA"/>
</dbReference>